<proteinExistence type="predicted"/>
<evidence type="ECO:0000313" key="3">
    <source>
        <dbReference type="Proteomes" id="UP000005713"/>
    </source>
</evidence>
<evidence type="ECO:0000313" key="2">
    <source>
        <dbReference type="EMBL" id="EBA05653.1"/>
    </source>
</evidence>
<dbReference type="AlphaFoldDB" id="A3KAY4"/>
<evidence type="ECO:0000256" key="1">
    <source>
        <dbReference type="SAM" id="Phobius"/>
    </source>
</evidence>
<keyword evidence="1" id="KW-1133">Transmembrane helix</keyword>
<accession>A3KAY4</accession>
<keyword evidence="1" id="KW-0812">Transmembrane</keyword>
<organism evidence="2 3">
    <name type="scientific">Sagittula stellata (strain ATCC 700073 / DSM 11524 / E-37)</name>
    <dbReference type="NCBI Taxonomy" id="388399"/>
    <lineage>
        <taxon>Bacteria</taxon>
        <taxon>Pseudomonadati</taxon>
        <taxon>Pseudomonadota</taxon>
        <taxon>Alphaproteobacteria</taxon>
        <taxon>Rhodobacterales</taxon>
        <taxon>Roseobacteraceae</taxon>
        <taxon>Sagittula</taxon>
    </lineage>
</organism>
<reference evidence="2 3" key="1">
    <citation type="submission" date="2006-06" db="EMBL/GenBank/DDBJ databases">
        <authorList>
            <person name="Moran M.A."/>
            <person name="Ferriera S."/>
            <person name="Johnson J."/>
            <person name="Kravitz S."/>
            <person name="Beeson K."/>
            <person name="Sutton G."/>
            <person name="Rogers Y.-H."/>
            <person name="Friedman R."/>
            <person name="Frazier M."/>
            <person name="Venter J.C."/>
        </authorList>
    </citation>
    <scope>NUCLEOTIDE SEQUENCE [LARGE SCALE GENOMIC DNA]</scope>
    <source>
        <strain evidence="2 3">E-37</strain>
    </source>
</reference>
<keyword evidence="1" id="KW-0472">Membrane</keyword>
<feature type="transmembrane region" description="Helical" evidence="1">
    <location>
        <begin position="121"/>
        <end position="145"/>
    </location>
</feature>
<name>A3KAY4_SAGS3</name>
<dbReference type="OrthoDB" id="9977199at2"/>
<sequence>MSQVKRPWELLFAVPVLALVLGAILWTSVDRGVAFEADGIRTEATLAGRYTRSFSQSHPKPDVTHYYAVVRFDHDGTEVEADAEVSYGFYRTVQPGQVVPVTFLSDDPQTVRIDEGFEMSLLIKFVLIALFLVACATVPFAYGVWKRRGSRG</sequence>
<gene>
    <name evidence="2" type="ORF">SSE37_17715</name>
</gene>
<dbReference type="EMBL" id="AAYA01000027">
    <property type="protein sequence ID" value="EBA05653.1"/>
    <property type="molecule type" value="Genomic_DNA"/>
</dbReference>
<dbReference type="Proteomes" id="UP000005713">
    <property type="component" value="Unassembled WGS sequence"/>
</dbReference>
<protein>
    <recommendedName>
        <fullName evidence="4">DUF3592 domain-containing protein</fullName>
    </recommendedName>
</protein>
<keyword evidence="3" id="KW-1185">Reference proteome</keyword>
<dbReference type="RefSeq" id="WP_005864056.1">
    <property type="nucleotide sequence ID" value="NZ_AAYA01000027.1"/>
</dbReference>
<feature type="transmembrane region" description="Helical" evidence="1">
    <location>
        <begin position="7"/>
        <end position="26"/>
    </location>
</feature>
<comment type="caution">
    <text evidence="2">The sequence shown here is derived from an EMBL/GenBank/DDBJ whole genome shotgun (WGS) entry which is preliminary data.</text>
</comment>
<evidence type="ECO:0008006" key="4">
    <source>
        <dbReference type="Google" id="ProtNLM"/>
    </source>
</evidence>